<dbReference type="Proteomes" id="UP001469365">
    <property type="component" value="Unassembled WGS sequence"/>
</dbReference>
<evidence type="ECO:0000256" key="1">
    <source>
        <dbReference type="SAM" id="SignalP"/>
    </source>
</evidence>
<reference evidence="2 3" key="1">
    <citation type="submission" date="2024-04" db="EMBL/GenBank/DDBJ databases">
        <title>draft genome sequnece of Paenibacillus filicis.</title>
        <authorList>
            <person name="Kim D.-U."/>
        </authorList>
    </citation>
    <scope>NUCLEOTIDE SEQUENCE [LARGE SCALE GENOMIC DNA]</scope>
    <source>
        <strain evidence="2 3">KACC14197</strain>
    </source>
</reference>
<evidence type="ECO:0008006" key="4">
    <source>
        <dbReference type="Google" id="ProtNLM"/>
    </source>
</evidence>
<keyword evidence="1" id="KW-0732">Signal</keyword>
<dbReference type="RefSeq" id="WP_341416571.1">
    <property type="nucleotide sequence ID" value="NZ_JBBPCC010000010.1"/>
</dbReference>
<evidence type="ECO:0000313" key="2">
    <source>
        <dbReference type="EMBL" id="MEK8129461.1"/>
    </source>
</evidence>
<feature type="signal peptide" evidence="1">
    <location>
        <begin position="1"/>
        <end position="24"/>
    </location>
</feature>
<protein>
    <recommendedName>
        <fullName evidence="4">DUF5626 domain-containing protein</fullName>
    </recommendedName>
</protein>
<dbReference type="EMBL" id="JBBPCC010000010">
    <property type="protein sequence ID" value="MEK8129461.1"/>
    <property type="molecule type" value="Genomic_DNA"/>
</dbReference>
<name>A0ABU9DKV0_9BACL</name>
<feature type="chain" id="PRO_5046788136" description="DUF5626 domain-containing protein" evidence="1">
    <location>
        <begin position="25"/>
        <end position="165"/>
    </location>
</feature>
<accession>A0ABU9DKV0</accession>
<proteinExistence type="predicted"/>
<organism evidence="2 3">
    <name type="scientific">Paenibacillus filicis</name>
    <dbReference type="NCBI Taxonomy" id="669464"/>
    <lineage>
        <taxon>Bacteria</taxon>
        <taxon>Bacillati</taxon>
        <taxon>Bacillota</taxon>
        <taxon>Bacilli</taxon>
        <taxon>Bacillales</taxon>
        <taxon>Paenibacillaceae</taxon>
        <taxon>Paenibacillus</taxon>
    </lineage>
</organism>
<evidence type="ECO:0000313" key="3">
    <source>
        <dbReference type="Proteomes" id="UP001469365"/>
    </source>
</evidence>
<sequence length="165" mass="18344">MDKIKKILFSSLVALATLPSTAFATTPPPPGTPVTEGEGTAIIYNKFESNGIVKPLYSSNYLWSANIEATNHYQINKNITLSSGYSGITIYTLGQKNGSTNNTTYSVGVDEWRFFGGYYYTVETKEFTYNTTQTTTYWNLSTSTHYRVHIWGAVKGNVDVYEATP</sequence>
<keyword evidence="3" id="KW-1185">Reference proteome</keyword>
<gene>
    <name evidence="2" type="ORF">WMW72_16265</name>
</gene>
<comment type="caution">
    <text evidence="2">The sequence shown here is derived from an EMBL/GenBank/DDBJ whole genome shotgun (WGS) entry which is preliminary data.</text>
</comment>